<evidence type="ECO:0000259" key="3">
    <source>
        <dbReference type="PROSITE" id="PS50801"/>
    </source>
</evidence>
<dbReference type="NCBIfam" id="TIGR00377">
    <property type="entry name" value="ant_ant_sig"/>
    <property type="match status" value="1"/>
</dbReference>
<proteinExistence type="inferred from homology"/>
<dbReference type="AlphaFoldDB" id="A0A511FCH0"/>
<dbReference type="RefSeq" id="WP_168431092.1">
    <property type="nucleotide sequence ID" value="NZ_BJVQ01000009.1"/>
</dbReference>
<accession>A0A511FCH0</accession>
<dbReference type="SUPFAM" id="SSF52091">
    <property type="entry name" value="SpoIIaa-like"/>
    <property type="match status" value="1"/>
</dbReference>
<reference evidence="4 6" key="1">
    <citation type="submission" date="2019-07" db="EMBL/GenBank/DDBJ databases">
        <title>Whole genome shotgun sequence of Cellulomonas hominis NBRC 16055.</title>
        <authorList>
            <person name="Hosoyama A."/>
            <person name="Uohara A."/>
            <person name="Ohji S."/>
            <person name="Ichikawa N."/>
        </authorList>
    </citation>
    <scope>NUCLEOTIDE SEQUENCE [LARGE SCALE GENOMIC DNA]</scope>
    <source>
        <strain evidence="4 6">NBRC 16055</strain>
    </source>
</reference>
<dbReference type="CDD" id="cd07043">
    <property type="entry name" value="STAS_anti-anti-sigma_factors"/>
    <property type="match status" value="1"/>
</dbReference>
<dbReference type="EMBL" id="JACHDN010000001">
    <property type="protein sequence ID" value="MBB5473531.1"/>
    <property type="molecule type" value="Genomic_DNA"/>
</dbReference>
<dbReference type="EMBL" id="BJVQ01000009">
    <property type="protein sequence ID" value="GEL46007.1"/>
    <property type="molecule type" value="Genomic_DNA"/>
</dbReference>
<dbReference type="InterPro" id="IPR003658">
    <property type="entry name" value="Anti-sigma_ant"/>
</dbReference>
<evidence type="ECO:0000256" key="2">
    <source>
        <dbReference type="RuleBase" id="RU003749"/>
    </source>
</evidence>
<dbReference type="PANTHER" id="PTHR33495:SF2">
    <property type="entry name" value="ANTI-SIGMA FACTOR ANTAGONIST TM_1081-RELATED"/>
    <property type="match status" value="1"/>
</dbReference>
<dbReference type="PANTHER" id="PTHR33495">
    <property type="entry name" value="ANTI-SIGMA FACTOR ANTAGONIST TM_1081-RELATED-RELATED"/>
    <property type="match status" value="1"/>
</dbReference>
<protein>
    <recommendedName>
        <fullName evidence="2">Anti-sigma factor antagonist</fullName>
    </recommendedName>
</protein>
<sequence>MEIAVQRIGGPVVVVRPRGRLTAADAPELKSVLADLVAAGRTKVVLDLEETTFLDSSGLGALVAGLRLTRTAGGDLTIARATGQVLDVLTLTTMVRVLPPHDTVADAFAALG</sequence>
<keyword evidence="6" id="KW-1185">Reference proteome</keyword>
<dbReference type="PROSITE" id="PS50801">
    <property type="entry name" value="STAS"/>
    <property type="match status" value="1"/>
</dbReference>
<evidence type="ECO:0000313" key="6">
    <source>
        <dbReference type="Proteomes" id="UP000321723"/>
    </source>
</evidence>
<name>A0A511FCH0_9CELL</name>
<dbReference type="Proteomes" id="UP000564629">
    <property type="component" value="Unassembled WGS sequence"/>
</dbReference>
<reference evidence="5 7" key="2">
    <citation type="submission" date="2020-08" db="EMBL/GenBank/DDBJ databases">
        <title>Sequencing the genomes of 1000 actinobacteria strains.</title>
        <authorList>
            <person name="Klenk H.-P."/>
        </authorList>
    </citation>
    <scope>NUCLEOTIDE SEQUENCE [LARGE SCALE GENOMIC DNA]</scope>
    <source>
        <strain evidence="5 7">DSM 9581</strain>
    </source>
</reference>
<feature type="domain" description="STAS" evidence="3">
    <location>
        <begin position="12"/>
        <end position="111"/>
    </location>
</feature>
<organism evidence="4 6">
    <name type="scientific">Cellulomonas hominis</name>
    <dbReference type="NCBI Taxonomy" id="156981"/>
    <lineage>
        <taxon>Bacteria</taxon>
        <taxon>Bacillati</taxon>
        <taxon>Actinomycetota</taxon>
        <taxon>Actinomycetes</taxon>
        <taxon>Micrococcales</taxon>
        <taxon>Cellulomonadaceae</taxon>
        <taxon>Cellulomonas</taxon>
    </lineage>
</organism>
<dbReference type="InterPro" id="IPR036513">
    <property type="entry name" value="STAS_dom_sf"/>
</dbReference>
<dbReference type="GO" id="GO:0043856">
    <property type="term" value="F:anti-sigma factor antagonist activity"/>
    <property type="evidence" value="ECO:0007669"/>
    <property type="project" value="InterPro"/>
</dbReference>
<comment type="similarity">
    <text evidence="1 2">Belongs to the anti-sigma-factor antagonist family.</text>
</comment>
<dbReference type="Proteomes" id="UP000321723">
    <property type="component" value="Unassembled WGS sequence"/>
</dbReference>
<dbReference type="InterPro" id="IPR002645">
    <property type="entry name" value="STAS_dom"/>
</dbReference>
<evidence type="ECO:0000256" key="1">
    <source>
        <dbReference type="ARBA" id="ARBA00009013"/>
    </source>
</evidence>
<evidence type="ECO:0000313" key="5">
    <source>
        <dbReference type="EMBL" id="MBB5473531.1"/>
    </source>
</evidence>
<evidence type="ECO:0000313" key="7">
    <source>
        <dbReference type="Proteomes" id="UP000564629"/>
    </source>
</evidence>
<gene>
    <name evidence="4" type="ORF">CHO01_11230</name>
    <name evidence="5" type="ORF">HNR08_002267</name>
</gene>
<comment type="caution">
    <text evidence="4">The sequence shown here is derived from an EMBL/GenBank/DDBJ whole genome shotgun (WGS) entry which is preliminary data.</text>
</comment>
<dbReference type="Pfam" id="PF01740">
    <property type="entry name" value="STAS"/>
    <property type="match status" value="1"/>
</dbReference>
<evidence type="ECO:0000313" key="4">
    <source>
        <dbReference type="EMBL" id="GEL46007.1"/>
    </source>
</evidence>
<dbReference type="Gene3D" id="3.30.750.24">
    <property type="entry name" value="STAS domain"/>
    <property type="match status" value="1"/>
</dbReference>